<dbReference type="OrthoDB" id="4295522at2"/>
<reference evidence="3" key="1">
    <citation type="submission" date="2016-10" db="EMBL/GenBank/DDBJ databases">
        <authorList>
            <person name="Varghese N."/>
            <person name="Submissions S."/>
        </authorList>
    </citation>
    <scope>NUCLEOTIDE SEQUENCE [LARGE SCALE GENOMIC DNA]</scope>
    <source>
        <strain evidence="3">DSM 19684</strain>
    </source>
</reference>
<evidence type="ECO:0000259" key="1">
    <source>
        <dbReference type="Pfam" id="PF12867"/>
    </source>
</evidence>
<organism evidence="2 3">
    <name type="scientific">Epilithonimonas hungarica</name>
    <dbReference type="NCBI Taxonomy" id="454006"/>
    <lineage>
        <taxon>Bacteria</taxon>
        <taxon>Pseudomonadati</taxon>
        <taxon>Bacteroidota</taxon>
        <taxon>Flavobacteriia</taxon>
        <taxon>Flavobacteriales</taxon>
        <taxon>Weeksellaceae</taxon>
        <taxon>Chryseobacterium group</taxon>
        <taxon>Epilithonimonas</taxon>
    </lineage>
</organism>
<keyword evidence="3" id="KW-1185">Reference proteome</keyword>
<name>A0A1G7J3J2_9FLAO</name>
<dbReference type="InterPro" id="IPR034660">
    <property type="entry name" value="DinB/YfiT-like"/>
</dbReference>
<proteinExistence type="predicted"/>
<protein>
    <submittedName>
        <fullName evidence="2">DinB superfamily protein</fullName>
    </submittedName>
</protein>
<dbReference type="STRING" id="454006.SAMN05421825_1267"/>
<dbReference type="Proteomes" id="UP000199203">
    <property type="component" value="Unassembled WGS sequence"/>
</dbReference>
<dbReference type="InterPro" id="IPR024775">
    <property type="entry name" value="DinB-like"/>
</dbReference>
<dbReference type="Gene3D" id="1.20.120.450">
    <property type="entry name" value="dinb family like domain"/>
    <property type="match status" value="1"/>
</dbReference>
<accession>A0A1G7J3J2</accession>
<evidence type="ECO:0000313" key="3">
    <source>
        <dbReference type="Proteomes" id="UP000199203"/>
    </source>
</evidence>
<dbReference type="Pfam" id="PF12867">
    <property type="entry name" value="DinB_2"/>
    <property type="match status" value="1"/>
</dbReference>
<dbReference type="SUPFAM" id="SSF109854">
    <property type="entry name" value="DinB/YfiT-like putative metalloenzymes"/>
    <property type="match status" value="1"/>
</dbReference>
<evidence type="ECO:0000313" key="2">
    <source>
        <dbReference type="EMBL" id="SDF19354.1"/>
    </source>
</evidence>
<gene>
    <name evidence="2" type="ORF">SAMN05421825_1267</name>
</gene>
<dbReference type="AlphaFoldDB" id="A0A1G7J3J2"/>
<dbReference type="RefSeq" id="WP_027382647.1">
    <property type="nucleotide sequence ID" value="NZ_FNBH01000001.1"/>
</dbReference>
<sequence>MNYHFANHRQVRKNLLNILQNTSEKDLLTIPDGFNNNIYWNIAHCIAQQQLLCYYLSGNQFRIDKYWVETYKKGTFANVDVKQSEMEDLAYLLIETSKILMKDFDNDFFPDYTPYSTSFGIDLKNIQDAIIFNNMHESIHYGYILAQKRALIGEGLSSL</sequence>
<dbReference type="EMBL" id="FNBH01000001">
    <property type="protein sequence ID" value="SDF19354.1"/>
    <property type="molecule type" value="Genomic_DNA"/>
</dbReference>
<feature type="domain" description="DinB-like" evidence="1">
    <location>
        <begin position="9"/>
        <end position="144"/>
    </location>
</feature>